<accession>A0A6H2A401</accession>
<dbReference type="EMBL" id="MT144511">
    <property type="protein sequence ID" value="QJA54488.1"/>
    <property type="molecule type" value="Genomic_DNA"/>
</dbReference>
<protein>
    <submittedName>
        <fullName evidence="1">Putative antitoxin</fullName>
    </submittedName>
</protein>
<reference evidence="1" key="1">
    <citation type="submission" date="2020-03" db="EMBL/GenBank/DDBJ databases">
        <title>The deep terrestrial virosphere.</title>
        <authorList>
            <person name="Holmfeldt K."/>
            <person name="Nilsson E."/>
            <person name="Simone D."/>
            <person name="Lopez-Fernandez M."/>
            <person name="Wu X."/>
            <person name="de Brujin I."/>
            <person name="Lundin D."/>
            <person name="Andersson A."/>
            <person name="Bertilsson S."/>
            <person name="Dopson M."/>
        </authorList>
    </citation>
    <scope>NUCLEOTIDE SEQUENCE</scope>
    <source>
        <strain evidence="1">TM448A05085</strain>
    </source>
</reference>
<sequence>MSKTIKVENHIYDHLERIRTKGQTFSQVIEELLTLRGSLFNMINVLEGQLKYNEWKAKRLQELEALERR</sequence>
<gene>
    <name evidence="1" type="ORF">TM448A05085_0003</name>
</gene>
<dbReference type="AlphaFoldDB" id="A0A6H2A401"/>
<evidence type="ECO:0000313" key="1">
    <source>
        <dbReference type="EMBL" id="QJA54488.1"/>
    </source>
</evidence>
<name>A0A6H2A401_9ZZZZ</name>
<proteinExistence type="predicted"/>
<organism evidence="1">
    <name type="scientific">viral metagenome</name>
    <dbReference type="NCBI Taxonomy" id="1070528"/>
    <lineage>
        <taxon>unclassified sequences</taxon>
        <taxon>metagenomes</taxon>
        <taxon>organismal metagenomes</taxon>
    </lineage>
</organism>